<evidence type="ECO:0000313" key="9">
    <source>
        <dbReference type="EMBL" id="SDD13342.1"/>
    </source>
</evidence>
<feature type="transmembrane region" description="Helical" evidence="7">
    <location>
        <begin position="340"/>
        <end position="361"/>
    </location>
</feature>
<feature type="transmembrane region" description="Helical" evidence="7">
    <location>
        <begin position="21"/>
        <end position="43"/>
    </location>
</feature>
<feature type="transmembrane region" description="Helical" evidence="7">
    <location>
        <begin position="88"/>
        <end position="111"/>
    </location>
</feature>
<feature type="transmembrane region" description="Helical" evidence="7">
    <location>
        <begin position="373"/>
        <end position="394"/>
    </location>
</feature>
<dbReference type="SUPFAM" id="SSF103473">
    <property type="entry name" value="MFS general substrate transporter"/>
    <property type="match status" value="2"/>
</dbReference>
<dbReference type="GO" id="GO:0022857">
    <property type="term" value="F:transmembrane transporter activity"/>
    <property type="evidence" value="ECO:0007669"/>
    <property type="project" value="InterPro"/>
</dbReference>
<dbReference type="CDD" id="cd17321">
    <property type="entry name" value="MFS_MMR_MDR_like"/>
    <property type="match status" value="1"/>
</dbReference>
<keyword evidence="3" id="KW-1003">Cell membrane</keyword>
<dbReference type="Proteomes" id="UP000199417">
    <property type="component" value="Unassembled WGS sequence"/>
</dbReference>
<dbReference type="GO" id="GO:0005886">
    <property type="term" value="C:plasma membrane"/>
    <property type="evidence" value="ECO:0007669"/>
    <property type="project" value="UniProtKB-SubCell"/>
</dbReference>
<dbReference type="PANTHER" id="PTHR42718:SF48">
    <property type="entry name" value="CONSERVED TWO-DOMAIN MEMBRANE PROTEIN-RELATED"/>
    <property type="match status" value="1"/>
</dbReference>
<dbReference type="InterPro" id="IPR004638">
    <property type="entry name" value="EmrB-like"/>
</dbReference>
<evidence type="ECO:0000256" key="5">
    <source>
        <dbReference type="ARBA" id="ARBA00022989"/>
    </source>
</evidence>
<evidence type="ECO:0000256" key="1">
    <source>
        <dbReference type="ARBA" id="ARBA00004651"/>
    </source>
</evidence>
<dbReference type="PROSITE" id="PS50850">
    <property type="entry name" value="MFS"/>
    <property type="match status" value="1"/>
</dbReference>
<accession>A0A1G6S8U3</accession>
<dbReference type="EMBL" id="FNAB01000003">
    <property type="protein sequence ID" value="SDD13342.1"/>
    <property type="molecule type" value="Genomic_DNA"/>
</dbReference>
<organism evidence="9 10">
    <name type="scientific">Rhodococcus tukisamuensis</name>
    <dbReference type="NCBI Taxonomy" id="168276"/>
    <lineage>
        <taxon>Bacteria</taxon>
        <taxon>Bacillati</taxon>
        <taxon>Actinomycetota</taxon>
        <taxon>Actinomycetes</taxon>
        <taxon>Mycobacteriales</taxon>
        <taxon>Nocardiaceae</taxon>
        <taxon>Rhodococcus</taxon>
    </lineage>
</organism>
<dbReference type="RefSeq" id="WP_072843452.1">
    <property type="nucleotide sequence ID" value="NZ_FNAB01000003.1"/>
</dbReference>
<feature type="domain" description="Major facilitator superfamily (MFS) profile" evidence="8">
    <location>
        <begin position="21"/>
        <end position="468"/>
    </location>
</feature>
<keyword evidence="5 7" id="KW-1133">Transmembrane helix</keyword>
<evidence type="ECO:0000256" key="4">
    <source>
        <dbReference type="ARBA" id="ARBA00022692"/>
    </source>
</evidence>
<feature type="transmembrane region" description="Helical" evidence="7">
    <location>
        <begin position="175"/>
        <end position="195"/>
    </location>
</feature>
<gene>
    <name evidence="9" type="ORF">SAMN05444580_10355</name>
</gene>
<keyword evidence="6 7" id="KW-0472">Membrane</keyword>
<protein>
    <submittedName>
        <fullName evidence="9">Drug resistance transporter, EmrB/QacA subfamily</fullName>
    </submittedName>
</protein>
<evidence type="ECO:0000256" key="2">
    <source>
        <dbReference type="ARBA" id="ARBA00022448"/>
    </source>
</evidence>
<keyword evidence="10" id="KW-1185">Reference proteome</keyword>
<sequence length="474" mass="48899">METNSQVIESRTPTPTRIGPLLAVLSGAAFVASLDLFVVNVAFDDIAESYPGHSLGQLSWVLNGYAIVFAALLVPMGRWADRVGRRRGFLLGLALFTAASAACALSPTLWLLVVARLLQAVGAAALTPSSLGLLVSTVPEAKRAGAVRIWAASGAAAAALGPVVGGLLVEASWRWVFLINIPIGIAFLVAATRIVPATHPDPDDRPLDLFGAALLTGGIGALSLGLVQGPDWGWTDPRILGAFVGALVAVAGFWLRNTRRPAPLIEPALLRVRTFAWSNATALAFSAAFAAGLLANILWLQRVWDYSALPTGLAIAPGPLLVPVFAMVGQRLSKRYAPGTIAAAGCALWAAGTALILVSVGPDPSYATQILPGWLIAGVGVGLALPTILSAATATLPPDRAATGSAVVNMSRQIGSVLGVSLLVAVLTVDPAAGYDATHSAFRTAWWLIVAVAVVAALASTGMNSPTHDPEARR</sequence>
<feature type="transmembrane region" description="Helical" evidence="7">
    <location>
        <begin position="306"/>
        <end position="328"/>
    </location>
</feature>
<dbReference type="Pfam" id="PF07690">
    <property type="entry name" value="MFS_1"/>
    <property type="match status" value="1"/>
</dbReference>
<dbReference type="PRINTS" id="PR01036">
    <property type="entry name" value="TCRTETB"/>
</dbReference>
<dbReference type="InterPro" id="IPR011701">
    <property type="entry name" value="MFS"/>
</dbReference>
<dbReference type="InterPro" id="IPR005829">
    <property type="entry name" value="Sugar_transporter_CS"/>
</dbReference>
<feature type="transmembrane region" description="Helical" evidence="7">
    <location>
        <begin position="117"/>
        <end position="135"/>
    </location>
</feature>
<dbReference type="Gene3D" id="1.20.1250.20">
    <property type="entry name" value="MFS general substrate transporter like domains"/>
    <property type="match status" value="2"/>
</dbReference>
<comment type="subcellular location">
    <subcellularLocation>
        <location evidence="1">Cell membrane</location>
        <topology evidence="1">Multi-pass membrane protein</topology>
    </subcellularLocation>
</comment>
<feature type="transmembrane region" description="Helical" evidence="7">
    <location>
        <begin position="445"/>
        <end position="464"/>
    </location>
</feature>
<reference evidence="9 10" key="1">
    <citation type="submission" date="2016-10" db="EMBL/GenBank/DDBJ databases">
        <authorList>
            <person name="de Groot N.N."/>
        </authorList>
    </citation>
    <scope>NUCLEOTIDE SEQUENCE [LARGE SCALE GENOMIC DNA]</scope>
    <source>
        <strain evidence="9 10">JCM 11308</strain>
    </source>
</reference>
<evidence type="ECO:0000256" key="6">
    <source>
        <dbReference type="ARBA" id="ARBA00023136"/>
    </source>
</evidence>
<dbReference type="InterPro" id="IPR020846">
    <property type="entry name" value="MFS_dom"/>
</dbReference>
<feature type="transmembrane region" description="Helical" evidence="7">
    <location>
        <begin position="276"/>
        <end position="300"/>
    </location>
</feature>
<dbReference type="STRING" id="168276.SAMN05444580_10355"/>
<feature type="transmembrane region" description="Helical" evidence="7">
    <location>
        <begin position="239"/>
        <end position="255"/>
    </location>
</feature>
<dbReference type="InterPro" id="IPR036259">
    <property type="entry name" value="MFS_trans_sf"/>
</dbReference>
<dbReference type="AlphaFoldDB" id="A0A1G6S8U3"/>
<feature type="transmembrane region" description="Helical" evidence="7">
    <location>
        <begin position="55"/>
        <end position="76"/>
    </location>
</feature>
<evidence type="ECO:0000259" key="8">
    <source>
        <dbReference type="PROSITE" id="PS50850"/>
    </source>
</evidence>
<evidence type="ECO:0000313" key="10">
    <source>
        <dbReference type="Proteomes" id="UP000199417"/>
    </source>
</evidence>
<dbReference type="PANTHER" id="PTHR42718">
    <property type="entry name" value="MAJOR FACILITATOR SUPERFAMILY MULTIDRUG TRANSPORTER MFSC"/>
    <property type="match status" value="1"/>
</dbReference>
<feature type="transmembrane region" description="Helical" evidence="7">
    <location>
        <begin position="207"/>
        <end position="227"/>
    </location>
</feature>
<feature type="transmembrane region" description="Helical" evidence="7">
    <location>
        <begin position="414"/>
        <end position="433"/>
    </location>
</feature>
<evidence type="ECO:0000256" key="7">
    <source>
        <dbReference type="SAM" id="Phobius"/>
    </source>
</evidence>
<dbReference type="NCBIfam" id="TIGR00711">
    <property type="entry name" value="efflux_EmrB"/>
    <property type="match status" value="1"/>
</dbReference>
<keyword evidence="4 7" id="KW-0812">Transmembrane</keyword>
<feature type="transmembrane region" description="Helical" evidence="7">
    <location>
        <begin position="147"/>
        <end position="169"/>
    </location>
</feature>
<keyword evidence="2" id="KW-0813">Transport</keyword>
<dbReference type="PROSITE" id="PS00216">
    <property type="entry name" value="SUGAR_TRANSPORT_1"/>
    <property type="match status" value="1"/>
</dbReference>
<evidence type="ECO:0000256" key="3">
    <source>
        <dbReference type="ARBA" id="ARBA00022475"/>
    </source>
</evidence>
<name>A0A1G6S8U3_9NOCA</name>
<proteinExistence type="predicted"/>